<dbReference type="InterPro" id="IPR008323">
    <property type="entry name" value="UCP033563"/>
</dbReference>
<dbReference type="Pfam" id="PF06245">
    <property type="entry name" value="DUF1015"/>
    <property type="match status" value="1"/>
</dbReference>
<protein>
    <submittedName>
        <fullName evidence="1">DUF1015 domain-containing protein</fullName>
    </submittedName>
</protein>
<evidence type="ECO:0000313" key="1">
    <source>
        <dbReference type="EMBL" id="TBT88700.1"/>
    </source>
</evidence>
<dbReference type="OrthoDB" id="6396832at2"/>
<gene>
    <name evidence="1" type="ORF">ET989_01830</name>
</gene>
<evidence type="ECO:0000313" key="2">
    <source>
        <dbReference type="Proteomes" id="UP000292373"/>
    </source>
</evidence>
<comment type="caution">
    <text evidence="1">The sequence shown here is derived from an EMBL/GenBank/DDBJ whole genome shotgun (WGS) entry which is preliminary data.</text>
</comment>
<dbReference type="PANTHER" id="PTHR36454">
    <property type="entry name" value="LMO2823 PROTEIN"/>
    <property type="match status" value="1"/>
</dbReference>
<name>A0A4Q9KH75_9ACTN</name>
<keyword evidence="2" id="KW-1185">Reference proteome</keyword>
<sequence>MSVQTAACVRVPRVLLPTASVDVHRWAVIACDQYTSQPEYWAQVEELVGDAPSTLRLVLPELHLGAPDVAQRVHACKAAMHDYLGRGLLEPYEAIVYVERTHSGGVQRGLVVEVDLEAYDYSSTAVSPIRSTEGTVLDRLPPRMAVRRDAPLELPHIMVLYDDPEGAVLAPVLAARESLATAYDTDLMLGSGHVTGRLVADPGLQASVFAALDGLVATEAYQARYGLSSDHPMQFAMGDGNHSLATAKAIWNEHKAAGAASDHPARWALVELVNLHDDSLSFEPIHRVVFDGADAADDLVAALGASERPVGSLQEALDAVTAGHAQRFAVARASGVSVVEVPSPTHQLAVGTLQSFLDTWLAEHAEAEIDYVHGEDVAAGLGSRPGNVAFLLPGIGKDAFFRSIAVDGPLPRKTFSMGHAQDKRFYLEARAIR</sequence>
<proteinExistence type="predicted"/>
<dbReference type="PANTHER" id="PTHR36454:SF1">
    <property type="entry name" value="DUF1015 DOMAIN-CONTAINING PROTEIN"/>
    <property type="match status" value="1"/>
</dbReference>
<accession>A0A4Q9KH75</accession>
<organism evidence="1 2">
    <name type="scientific">Propioniciclava sinopodophylli</name>
    <dbReference type="NCBI Taxonomy" id="1837344"/>
    <lineage>
        <taxon>Bacteria</taxon>
        <taxon>Bacillati</taxon>
        <taxon>Actinomycetota</taxon>
        <taxon>Actinomycetes</taxon>
        <taxon>Propionibacteriales</taxon>
        <taxon>Propionibacteriaceae</taxon>
        <taxon>Propioniciclava</taxon>
    </lineage>
</organism>
<dbReference type="RefSeq" id="WP_131166828.1">
    <property type="nucleotide sequence ID" value="NZ_SDMQ01000001.1"/>
</dbReference>
<dbReference type="EMBL" id="SDMQ01000001">
    <property type="protein sequence ID" value="TBT88700.1"/>
    <property type="molecule type" value="Genomic_DNA"/>
</dbReference>
<dbReference type="Proteomes" id="UP000292373">
    <property type="component" value="Unassembled WGS sequence"/>
</dbReference>
<reference evidence="1 2" key="1">
    <citation type="submission" date="2019-01" db="EMBL/GenBank/DDBJ databases">
        <title>Lactibacter flavus gen. nov., sp. nov., a novel bacterium of the family Propionibacteriaceae isolated from raw milk and dairy products.</title>
        <authorList>
            <person name="Huptas C."/>
            <person name="Wenning M."/>
            <person name="Breitenwieser F."/>
            <person name="Doll E."/>
            <person name="Von Neubeck M."/>
            <person name="Busse H.-J."/>
            <person name="Scherer S."/>
        </authorList>
    </citation>
    <scope>NUCLEOTIDE SEQUENCE [LARGE SCALE GENOMIC DNA]</scope>
    <source>
        <strain evidence="1 2">KCTC 33808</strain>
    </source>
</reference>
<dbReference type="AlphaFoldDB" id="A0A4Q9KH75"/>